<proteinExistence type="predicted"/>
<dbReference type="Gene3D" id="3.20.20.60">
    <property type="entry name" value="Phosphoenolpyruvate-binding domains"/>
    <property type="match status" value="1"/>
</dbReference>
<gene>
    <name evidence="1" type="ORF">E2K98_19845</name>
</gene>
<accession>A0A4R5VMW7</accession>
<evidence type="ECO:0000313" key="2">
    <source>
        <dbReference type="Proteomes" id="UP000295132"/>
    </source>
</evidence>
<evidence type="ECO:0000313" key="1">
    <source>
        <dbReference type="EMBL" id="TDK59526.1"/>
    </source>
</evidence>
<dbReference type="InterPro" id="IPR015813">
    <property type="entry name" value="Pyrv/PenolPyrv_kinase-like_dom"/>
</dbReference>
<organism evidence="1 2">
    <name type="scientific">Bacillus salipaludis</name>
    <dbReference type="NCBI Taxonomy" id="2547811"/>
    <lineage>
        <taxon>Bacteria</taxon>
        <taxon>Bacillati</taxon>
        <taxon>Bacillota</taxon>
        <taxon>Bacilli</taxon>
        <taxon>Bacillales</taxon>
        <taxon>Bacillaceae</taxon>
        <taxon>Bacillus</taxon>
    </lineage>
</organism>
<sequence length="28" mass="3138">MLISVHIETPEAVQNFREILNVPGIDMA</sequence>
<dbReference type="EMBL" id="SMYO01000009">
    <property type="protein sequence ID" value="TDK59526.1"/>
    <property type="molecule type" value="Genomic_DNA"/>
</dbReference>
<protein>
    <submittedName>
        <fullName evidence="1">Uncharacterized protein</fullName>
    </submittedName>
</protein>
<name>A0A4R5VMW7_9BACI</name>
<dbReference type="GO" id="GO:0003824">
    <property type="term" value="F:catalytic activity"/>
    <property type="evidence" value="ECO:0007669"/>
    <property type="project" value="InterPro"/>
</dbReference>
<dbReference type="InterPro" id="IPR040442">
    <property type="entry name" value="Pyrv_kinase-like_dom_sf"/>
</dbReference>
<dbReference type="SUPFAM" id="SSF51621">
    <property type="entry name" value="Phosphoenolpyruvate/pyruvate domain"/>
    <property type="match status" value="1"/>
</dbReference>
<reference evidence="1 2" key="1">
    <citation type="submission" date="2019-03" db="EMBL/GenBank/DDBJ databases">
        <title>Bacillus niacini sp. nov. a Nicotinate-Metabolizing Mesophile Isolated from Soil.</title>
        <authorList>
            <person name="Zhang G."/>
        </authorList>
    </citation>
    <scope>NUCLEOTIDE SEQUENCE [LARGE SCALE GENOMIC DNA]</scope>
    <source>
        <strain evidence="1 2">WN066</strain>
    </source>
</reference>
<dbReference type="Proteomes" id="UP000295132">
    <property type="component" value="Unassembled WGS sequence"/>
</dbReference>
<comment type="caution">
    <text evidence="1">The sequence shown here is derived from an EMBL/GenBank/DDBJ whole genome shotgun (WGS) entry which is preliminary data.</text>
</comment>
<dbReference type="AlphaFoldDB" id="A0A4R5VMW7"/>